<dbReference type="Proteomes" id="UP000543419">
    <property type="component" value="Unassembled WGS sequence"/>
</dbReference>
<feature type="compositionally biased region" description="Polar residues" evidence="1">
    <location>
        <begin position="1"/>
        <end position="15"/>
    </location>
</feature>
<sequence length="225" mass="24743">MARTSSYVTENSSRTPDPKKRENDRQTPGPAETSQKQAKNQGTAGSEDSEKHATQRSRPHAQSTCFIGNYEPITPRRGRQSPDYKERTSTTRAARGSTTASRTGAWMSNTQPQAEQQPGRRTGAPILTPSRHSAKKHTAIHAPRGPAWFPLTRTRQRSRETGKRRHTLLHTACSTDHQYRGRNTLRAPGALQPILGTRTSVTMTKPASTIGARGVVSSEADRPTP</sequence>
<evidence type="ECO:0000313" key="2">
    <source>
        <dbReference type="EMBL" id="NMM97508.1"/>
    </source>
</evidence>
<accession>A0A7Y0EW52</accession>
<feature type="compositionally biased region" description="Basic and acidic residues" evidence="1">
    <location>
        <begin position="16"/>
        <end position="25"/>
    </location>
</feature>
<evidence type="ECO:0000313" key="3">
    <source>
        <dbReference type="Proteomes" id="UP000543419"/>
    </source>
</evidence>
<name>A0A7Y0EW52_9BIFI</name>
<evidence type="ECO:0000256" key="1">
    <source>
        <dbReference type="SAM" id="MobiDB-lite"/>
    </source>
</evidence>
<dbReference type="AlphaFoldDB" id="A0A7Y0EW52"/>
<reference evidence="2 3" key="1">
    <citation type="submission" date="2020-02" db="EMBL/GenBank/DDBJ databases">
        <title>Characterization of phylogenetic diversity of novel bifidobacterial species isolated in Czech ZOOs.</title>
        <authorList>
            <person name="Lugli G.A."/>
            <person name="Vera N.B."/>
            <person name="Ventura M."/>
        </authorList>
    </citation>
    <scope>NUCLEOTIDE SEQUENCE [LARGE SCALE GENOMIC DNA]</scope>
    <source>
        <strain evidence="2 3">DSM 109959</strain>
    </source>
</reference>
<feature type="compositionally biased region" description="Polar residues" evidence="1">
    <location>
        <begin position="32"/>
        <end position="46"/>
    </location>
</feature>
<feature type="region of interest" description="Disordered" evidence="1">
    <location>
        <begin position="202"/>
        <end position="225"/>
    </location>
</feature>
<gene>
    <name evidence="2" type="ORF">G1C97_0457</name>
</gene>
<keyword evidence="3" id="KW-1185">Reference proteome</keyword>
<proteinExistence type="predicted"/>
<comment type="caution">
    <text evidence="2">The sequence shown here is derived from an EMBL/GenBank/DDBJ whole genome shotgun (WGS) entry which is preliminary data.</text>
</comment>
<feature type="compositionally biased region" description="Polar residues" evidence="1">
    <location>
        <begin position="106"/>
        <end position="116"/>
    </location>
</feature>
<protein>
    <submittedName>
        <fullName evidence="2">Uncharacterized protein</fullName>
    </submittedName>
</protein>
<feature type="compositionally biased region" description="Basic and acidic residues" evidence="1">
    <location>
        <begin position="80"/>
        <end position="89"/>
    </location>
</feature>
<feature type="region of interest" description="Disordered" evidence="1">
    <location>
        <begin position="1"/>
        <end position="124"/>
    </location>
</feature>
<feature type="compositionally biased region" description="Low complexity" evidence="1">
    <location>
        <begin position="90"/>
        <end position="105"/>
    </location>
</feature>
<organism evidence="2 3">
    <name type="scientific">Bifidobacterium olomucense</name>
    <dbReference type="NCBI Taxonomy" id="2675324"/>
    <lineage>
        <taxon>Bacteria</taxon>
        <taxon>Bacillati</taxon>
        <taxon>Actinomycetota</taxon>
        <taxon>Actinomycetes</taxon>
        <taxon>Bifidobacteriales</taxon>
        <taxon>Bifidobacteriaceae</taxon>
        <taxon>Bifidobacterium</taxon>
    </lineage>
</organism>
<dbReference type="EMBL" id="JAAIIG010000002">
    <property type="protein sequence ID" value="NMM97508.1"/>
    <property type="molecule type" value="Genomic_DNA"/>
</dbReference>